<evidence type="ECO:0000256" key="1">
    <source>
        <dbReference type="SAM" id="MobiDB-lite"/>
    </source>
</evidence>
<organism evidence="2 3">
    <name type="scientific">Actinoallomurus vinaceus</name>
    <dbReference type="NCBI Taxonomy" id="1080074"/>
    <lineage>
        <taxon>Bacteria</taxon>
        <taxon>Bacillati</taxon>
        <taxon>Actinomycetota</taxon>
        <taxon>Actinomycetes</taxon>
        <taxon>Streptosporangiales</taxon>
        <taxon>Thermomonosporaceae</taxon>
        <taxon>Actinoallomurus</taxon>
    </lineage>
</organism>
<accession>A0ABP8UC63</accession>
<reference evidence="3" key="1">
    <citation type="journal article" date="2019" name="Int. J. Syst. Evol. Microbiol.">
        <title>The Global Catalogue of Microorganisms (GCM) 10K type strain sequencing project: providing services to taxonomists for standard genome sequencing and annotation.</title>
        <authorList>
            <consortium name="The Broad Institute Genomics Platform"/>
            <consortium name="The Broad Institute Genome Sequencing Center for Infectious Disease"/>
            <person name="Wu L."/>
            <person name="Ma J."/>
        </authorList>
    </citation>
    <scope>NUCLEOTIDE SEQUENCE [LARGE SCALE GENOMIC DNA]</scope>
    <source>
        <strain evidence="3">JCM 17939</strain>
    </source>
</reference>
<dbReference type="RefSeq" id="WP_345431809.1">
    <property type="nucleotide sequence ID" value="NZ_BAABHK010000004.1"/>
</dbReference>
<feature type="region of interest" description="Disordered" evidence="1">
    <location>
        <begin position="86"/>
        <end position="134"/>
    </location>
</feature>
<comment type="caution">
    <text evidence="2">The sequence shown here is derived from an EMBL/GenBank/DDBJ whole genome shotgun (WGS) entry which is preliminary data.</text>
</comment>
<dbReference type="EMBL" id="BAABHK010000004">
    <property type="protein sequence ID" value="GAA4626345.1"/>
    <property type="molecule type" value="Genomic_DNA"/>
</dbReference>
<dbReference type="Proteomes" id="UP001501442">
    <property type="component" value="Unassembled WGS sequence"/>
</dbReference>
<evidence type="ECO:0000313" key="3">
    <source>
        <dbReference type="Proteomes" id="UP001501442"/>
    </source>
</evidence>
<protein>
    <submittedName>
        <fullName evidence="2">Uncharacterized protein</fullName>
    </submittedName>
</protein>
<gene>
    <name evidence="2" type="ORF">GCM10023196_034220</name>
</gene>
<sequence>MRNIRMTTAVPPSMAKRVTVSVATGSLGVIVAAAVSSLSPATASPGDGPPKAAAASHDPWPDTHQPGAGAWPKVRKALHRHRGVRAVMAGRTRTPTPSPSVTATSTVTASPSPTATASPSASASASASASSSAGGINVSVDATPSGSASPTPTAFPIPHRPRLKTFVVPPCEPGVFFSIHFQKPVDMFVPNSYYVDGPGGDMQVWIRRVHLVRLHVELEKEVDTDFNIQNFIAKIRKNLRPEVEEEHVVESGHQYTTHVSKDMIGHIRYRVFGLRVGFDQWRIFHNCGRLRINSGVATFPTIREGWKFWETRGWPKTTAKAPKGGAQARGVRPARAITGRKPAVEHQGPGALPTTKKYPSATAGTRR</sequence>
<feature type="region of interest" description="Disordered" evidence="1">
    <location>
        <begin position="317"/>
        <end position="367"/>
    </location>
</feature>
<feature type="region of interest" description="Disordered" evidence="1">
    <location>
        <begin position="39"/>
        <end position="70"/>
    </location>
</feature>
<name>A0ABP8UC63_9ACTN</name>
<feature type="compositionally biased region" description="Low complexity" evidence="1">
    <location>
        <begin position="99"/>
        <end position="133"/>
    </location>
</feature>
<proteinExistence type="predicted"/>
<evidence type="ECO:0000313" key="2">
    <source>
        <dbReference type="EMBL" id="GAA4626345.1"/>
    </source>
</evidence>
<keyword evidence="3" id="KW-1185">Reference proteome</keyword>